<evidence type="ECO:0000256" key="1">
    <source>
        <dbReference type="ARBA" id="ARBA00007162"/>
    </source>
</evidence>
<dbReference type="CDD" id="cd01071">
    <property type="entry name" value="PBP2_PhnD_like"/>
    <property type="match status" value="1"/>
</dbReference>
<dbReference type="EMBL" id="BAABGP010000003">
    <property type="protein sequence ID" value="GAA4479039.1"/>
    <property type="molecule type" value="Genomic_DNA"/>
</dbReference>
<organism evidence="4 5">
    <name type="scientific">Microbacterium panaciterrae</name>
    <dbReference type="NCBI Taxonomy" id="985759"/>
    <lineage>
        <taxon>Bacteria</taxon>
        <taxon>Bacillati</taxon>
        <taxon>Actinomycetota</taxon>
        <taxon>Actinomycetes</taxon>
        <taxon>Micrococcales</taxon>
        <taxon>Microbacteriaceae</taxon>
        <taxon>Microbacterium</taxon>
    </lineage>
</organism>
<keyword evidence="5" id="KW-1185">Reference proteome</keyword>
<evidence type="ECO:0000256" key="3">
    <source>
        <dbReference type="SAM" id="SignalP"/>
    </source>
</evidence>
<dbReference type="PROSITE" id="PS51257">
    <property type="entry name" value="PROKAR_LIPOPROTEIN"/>
    <property type="match status" value="1"/>
</dbReference>
<dbReference type="Pfam" id="PF12974">
    <property type="entry name" value="Phosphonate-bd"/>
    <property type="match status" value="1"/>
</dbReference>
<dbReference type="NCBIfam" id="TIGR01098">
    <property type="entry name" value="3A0109s03R"/>
    <property type="match status" value="1"/>
</dbReference>
<sequence>MKLRALTAVAAAAVLALGLAGCSGAANATSSGDSTAAPAANGGYAVDANTLVFGVVPDSVDTQTNYQPLMDYLAKQTGKKVQYHESTDYAALIEASVAGKVDVASFSGFTYITATNAGAKLTPISSIVTKKGQEPGYYSEAIVPKGSSITSIKDFAGKKVCFVDPSSTSGYLFPSYNLLKDGIDPKTGVTPVFAGKHDVSVQKVGEAKECEAGFAEDSEVAKSDKVTVVAKTMVPGAPLVYSSVLPKETSDKVVSALKEITIDDIVKAGIKGADSEAFKATFYATKPVDDKYYDIIRDICEKTKADQCKK</sequence>
<dbReference type="PANTHER" id="PTHR35841:SF1">
    <property type="entry name" value="PHOSPHONATES-BINDING PERIPLASMIC PROTEIN"/>
    <property type="match status" value="1"/>
</dbReference>
<gene>
    <name evidence="4" type="ORF">GCM10023171_03980</name>
</gene>
<dbReference type="Gene3D" id="3.40.190.10">
    <property type="entry name" value="Periplasmic binding protein-like II"/>
    <property type="match status" value="2"/>
</dbReference>
<protein>
    <submittedName>
        <fullName evidence="4">Phosphate/phosphite/phosphonate ABC transporter substrate-binding protein</fullName>
    </submittedName>
</protein>
<accession>A0ABP8P2Z1</accession>
<evidence type="ECO:0000256" key="2">
    <source>
        <dbReference type="ARBA" id="ARBA00022729"/>
    </source>
</evidence>
<evidence type="ECO:0000313" key="5">
    <source>
        <dbReference type="Proteomes" id="UP001500731"/>
    </source>
</evidence>
<name>A0ABP8P2Z1_9MICO</name>
<dbReference type="Proteomes" id="UP001500731">
    <property type="component" value="Unassembled WGS sequence"/>
</dbReference>
<comment type="caution">
    <text evidence="4">The sequence shown here is derived from an EMBL/GenBank/DDBJ whole genome shotgun (WGS) entry which is preliminary data.</text>
</comment>
<feature type="chain" id="PRO_5046886961" evidence="3">
    <location>
        <begin position="29"/>
        <end position="310"/>
    </location>
</feature>
<proteinExistence type="inferred from homology"/>
<dbReference type="PANTHER" id="PTHR35841">
    <property type="entry name" value="PHOSPHONATES-BINDING PERIPLASMIC PROTEIN"/>
    <property type="match status" value="1"/>
</dbReference>
<evidence type="ECO:0000313" key="4">
    <source>
        <dbReference type="EMBL" id="GAA4479039.1"/>
    </source>
</evidence>
<dbReference type="RefSeq" id="WP_345183796.1">
    <property type="nucleotide sequence ID" value="NZ_BAABGP010000003.1"/>
</dbReference>
<reference evidence="5" key="1">
    <citation type="journal article" date="2019" name="Int. J. Syst. Evol. Microbiol.">
        <title>The Global Catalogue of Microorganisms (GCM) 10K type strain sequencing project: providing services to taxonomists for standard genome sequencing and annotation.</title>
        <authorList>
            <consortium name="The Broad Institute Genomics Platform"/>
            <consortium name="The Broad Institute Genome Sequencing Center for Infectious Disease"/>
            <person name="Wu L."/>
            <person name="Ma J."/>
        </authorList>
    </citation>
    <scope>NUCLEOTIDE SEQUENCE [LARGE SCALE GENOMIC DNA]</scope>
    <source>
        <strain evidence="5">JCM 17839</strain>
    </source>
</reference>
<dbReference type="SUPFAM" id="SSF53850">
    <property type="entry name" value="Periplasmic binding protein-like II"/>
    <property type="match status" value="1"/>
</dbReference>
<keyword evidence="2 3" id="KW-0732">Signal</keyword>
<dbReference type="InterPro" id="IPR005770">
    <property type="entry name" value="PhnD"/>
</dbReference>
<feature type="signal peptide" evidence="3">
    <location>
        <begin position="1"/>
        <end position="28"/>
    </location>
</feature>
<comment type="similarity">
    <text evidence="1">Belongs to the phosphate/phosphite/phosphonate binding protein family.</text>
</comment>